<evidence type="ECO:0000256" key="6">
    <source>
        <dbReference type="SAM" id="Phobius"/>
    </source>
</evidence>
<comment type="subcellular location">
    <subcellularLocation>
        <location evidence="1">Endoplasmic reticulum membrane</location>
        <topology evidence="1">Multi-pass membrane protein</topology>
    </subcellularLocation>
</comment>
<evidence type="ECO:0000313" key="7">
    <source>
        <dbReference type="EMBL" id="EDK38660.1"/>
    </source>
</evidence>
<name>A5DHK7_PICGU</name>
<dbReference type="Proteomes" id="UP000001997">
    <property type="component" value="Unassembled WGS sequence"/>
</dbReference>
<dbReference type="AlphaFoldDB" id="A5DHK7"/>
<evidence type="ECO:0000256" key="1">
    <source>
        <dbReference type="ARBA" id="ARBA00004477"/>
    </source>
</evidence>
<dbReference type="GO" id="GO:1990871">
    <property type="term" value="C:Vma12-Vma22 assembly complex"/>
    <property type="evidence" value="ECO:0007669"/>
    <property type="project" value="EnsemblFungi"/>
</dbReference>
<reference evidence="7 8" key="1">
    <citation type="journal article" date="2009" name="Nature">
        <title>Evolution of pathogenicity and sexual reproduction in eight Candida genomes.</title>
        <authorList>
            <person name="Butler G."/>
            <person name="Rasmussen M.D."/>
            <person name="Lin M.F."/>
            <person name="Santos M.A."/>
            <person name="Sakthikumar S."/>
            <person name="Munro C.A."/>
            <person name="Rheinbay E."/>
            <person name="Grabherr M."/>
            <person name="Forche A."/>
            <person name="Reedy J.L."/>
            <person name="Agrafioti I."/>
            <person name="Arnaud M.B."/>
            <person name="Bates S."/>
            <person name="Brown A.J."/>
            <person name="Brunke S."/>
            <person name="Costanzo M.C."/>
            <person name="Fitzpatrick D.A."/>
            <person name="de Groot P.W."/>
            <person name="Harris D."/>
            <person name="Hoyer L.L."/>
            <person name="Hube B."/>
            <person name="Klis F.M."/>
            <person name="Kodira C."/>
            <person name="Lennard N."/>
            <person name="Logue M.E."/>
            <person name="Martin R."/>
            <person name="Neiman A.M."/>
            <person name="Nikolaou E."/>
            <person name="Quail M.A."/>
            <person name="Quinn J."/>
            <person name="Santos M.C."/>
            <person name="Schmitzberger F.F."/>
            <person name="Sherlock G."/>
            <person name="Shah P."/>
            <person name="Silverstein K.A."/>
            <person name="Skrzypek M.S."/>
            <person name="Soll D."/>
            <person name="Staggs R."/>
            <person name="Stansfield I."/>
            <person name="Stumpf M.P."/>
            <person name="Sudbery P.E."/>
            <person name="Srikantha T."/>
            <person name="Zeng Q."/>
            <person name="Berman J."/>
            <person name="Berriman M."/>
            <person name="Heitman J."/>
            <person name="Gow N.A."/>
            <person name="Lorenz M.C."/>
            <person name="Birren B.W."/>
            <person name="Kellis M."/>
            <person name="Cuomo C.A."/>
        </authorList>
    </citation>
    <scope>NUCLEOTIDE SEQUENCE [LARGE SCALE GENOMIC DNA]</scope>
    <source>
        <strain evidence="8">ATCC 6260 / CBS 566 / DSM 6381 / JCM 1539 / NBRC 10279 / NRRL Y-324</strain>
    </source>
</reference>
<evidence type="ECO:0000256" key="5">
    <source>
        <dbReference type="ARBA" id="ARBA00023136"/>
    </source>
</evidence>
<dbReference type="PANTHER" id="PTHR31394:SF1">
    <property type="entry name" value="TRANSMEMBRANE PROTEIN 199"/>
    <property type="match status" value="1"/>
</dbReference>
<dbReference type="OrthoDB" id="19981at2759"/>
<dbReference type="OMA" id="WYWTGSS"/>
<feature type="transmembrane region" description="Helical" evidence="6">
    <location>
        <begin position="132"/>
        <end position="150"/>
    </location>
</feature>
<dbReference type="GeneID" id="5127400"/>
<dbReference type="Pfam" id="PF11712">
    <property type="entry name" value="Vma12"/>
    <property type="match status" value="1"/>
</dbReference>
<evidence type="ECO:0000256" key="3">
    <source>
        <dbReference type="ARBA" id="ARBA00022824"/>
    </source>
</evidence>
<feature type="transmembrane region" description="Helical" evidence="6">
    <location>
        <begin position="162"/>
        <end position="184"/>
    </location>
</feature>
<proteinExistence type="predicted"/>
<dbReference type="RefSeq" id="XP_001485029.1">
    <property type="nucleotide sequence ID" value="XM_001484979.1"/>
</dbReference>
<evidence type="ECO:0000256" key="4">
    <source>
        <dbReference type="ARBA" id="ARBA00022989"/>
    </source>
</evidence>
<keyword evidence="4 6" id="KW-1133">Transmembrane helix</keyword>
<protein>
    <recommendedName>
        <fullName evidence="9">Vacuolar ATPase assembly integral membrane protein VPH2</fullName>
    </recommendedName>
</protein>
<sequence length="208" mass="24179">MVLFTISSALREHIRTCGIDNEKFEHLMHTDHISDADLRTLYKKSSHDTLLAFIRSTNSRLYIPNKNDRNDQHPKTKEFLASMEKLRLKAKEEEYQRLIRPSEQFTTLYDNHDQETLTPAAASKELKNQVTTIVNVLISVGSVVYAVWYWTDSSMKMKDSWRVLLCLFSGVLVLVAEVVVYMGYLNRIEEAKIRERKKKEVKKVVGVI</sequence>
<dbReference type="EMBL" id="CH408157">
    <property type="protein sequence ID" value="EDK38660.1"/>
    <property type="molecule type" value="Genomic_DNA"/>
</dbReference>
<keyword evidence="3" id="KW-0256">Endoplasmic reticulum</keyword>
<evidence type="ECO:0008006" key="9">
    <source>
        <dbReference type="Google" id="ProtNLM"/>
    </source>
</evidence>
<dbReference type="STRING" id="294746.A5DHK7"/>
<dbReference type="InterPro" id="IPR021013">
    <property type="entry name" value="ATPase_Vma12"/>
</dbReference>
<keyword evidence="8" id="KW-1185">Reference proteome</keyword>
<dbReference type="VEuPathDB" id="FungiDB:PGUG_02758"/>
<dbReference type="GO" id="GO:0070072">
    <property type="term" value="P:vacuolar proton-transporting V-type ATPase complex assembly"/>
    <property type="evidence" value="ECO:0007669"/>
    <property type="project" value="EnsemblFungi"/>
</dbReference>
<evidence type="ECO:0000313" key="8">
    <source>
        <dbReference type="Proteomes" id="UP000001997"/>
    </source>
</evidence>
<keyword evidence="5 6" id="KW-0472">Membrane</keyword>
<evidence type="ECO:0000256" key="2">
    <source>
        <dbReference type="ARBA" id="ARBA00022692"/>
    </source>
</evidence>
<dbReference type="KEGG" id="pgu:PGUG_02758"/>
<organism evidence="7 8">
    <name type="scientific">Meyerozyma guilliermondii (strain ATCC 6260 / CBS 566 / DSM 6381 / JCM 1539 / NBRC 10279 / NRRL Y-324)</name>
    <name type="common">Yeast</name>
    <name type="synonym">Candida guilliermondii</name>
    <dbReference type="NCBI Taxonomy" id="294746"/>
    <lineage>
        <taxon>Eukaryota</taxon>
        <taxon>Fungi</taxon>
        <taxon>Dikarya</taxon>
        <taxon>Ascomycota</taxon>
        <taxon>Saccharomycotina</taxon>
        <taxon>Pichiomycetes</taxon>
        <taxon>Debaryomycetaceae</taxon>
        <taxon>Meyerozyma</taxon>
    </lineage>
</organism>
<gene>
    <name evidence="7" type="ORF">PGUG_02758</name>
</gene>
<dbReference type="HOGENOM" id="CLU_091774_0_0_1"/>
<dbReference type="GO" id="GO:0007035">
    <property type="term" value="P:vacuolar acidification"/>
    <property type="evidence" value="ECO:0007669"/>
    <property type="project" value="EnsemblFungi"/>
</dbReference>
<dbReference type="InParanoid" id="A5DHK7"/>
<accession>A5DHK7</accession>
<dbReference type="eggNOG" id="ENOG502RZXR">
    <property type="taxonomic scope" value="Eukaryota"/>
</dbReference>
<dbReference type="PANTHER" id="PTHR31394">
    <property type="entry name" value="TRANSMEMBRANE PROTEIN 199"/>
    <property type="match status" value="1"/>
</dbReference>
<dbReference type="GO" id="GO:0005789">
    <property type="term" value="C:endoplasmic reticulum membrane"/>
    <property type="evidence" value="ECO:0007669"/>
    <property type="project" value="UniProtKB-SubCell"/>
</dbReference>
<keyword evidence="2 6" id="KW-0812">Transmembrane</keyword>
<dbReference type="FunCoup" id="A5DHK7">
    <property type="interactions" value="68"/>
</dbReference>